<dbReference type="PANTHER" id="PTHR42748:SF31">
    <property type="entry name" value="NMRA-LIKE DOMAIN-CONTAINING PROTEIN-RELATED"/>
    <property type="match status" value="1"/>
</dbReference>
<organism evidence="4 5">
    <name type="scientific">Elasticomyces elasticus</name>
    <dbReference type="NCBI Taxonomy" id="574655"/>
    <lineage>
        <taxon>Eukaryota</taxon>
        <taxon>Fungi</taxon>
        <taxon>Dikarya</taxon>
        <taxon>Ascomycota</taxon>
        <taxon>Pezizomycotina</taxon>
        <taxon>Dothideomycetes</taxon>
        <taxon>Dothideomycetidae</taxon>
        <taxon>Mycosphaerellales</taxon>
        <taxon>Teratosphaeriaceae</taxon>
        <taxon>Elasticomyces</taxon>
    </lineage>
</organism>
<comment type="similarity">
    <text evidence="1">Belongs to the NmrA-type oxidoreductase family.</text>
</comment>
<evidence type="ECO:0000256" key="2">
    <source>
        <dbReference type="ARBA" id="ARBA00022857"/>
    </source>
</evidence>
<gene>
    <name evidence="4" type="ORF">LTR97_001949</name>
</gene>
<name>A0AAN7WEG8_9PEZI</name>
<proteinExistence type="inferred from homology"/>
<dbReference type="InterPro" id="IPR051164">
    <property type="entry name" value="NmrA-like_oxidored"/>
</dbReference>
<dbReference type="Proteomes" id="UP001310594">
    <property type="component" value="Unassembled WGS sequence"/>
</dbReference>
<reference evidence="4" key="1">
    <citation type="submission" date="2023-08" db="EMBL/GenBank/DDBJ databases">
        <title>Black Yeasts Isolated from many extreme environments.</title>
        <authorList>
            <person name="Coleine C."/>
            <person name="Stajich J.E."/>
            <person name="Selbmann L."/>
        </authorList>
    </citation>
    <scope>NUCLEOTIDE SEQUENCE</scope>
    <source>
        <strain evidence="4">CCFEE 5810</strain>
    </source>
</reference>
<evidence type="ECO:0000313" key="4">
    <source>
        <dbReference type="EMBL" id="KAK5704840.1"/>
    </source>
</evidence>
<dbReference type="Pfam" id="PF05368">
    <property type="entry name" value="NmrA"/>
    <property type="match status" value="1"/>
</dbReference>
<dbReference type="GO" id="GO:0005634">
    <property type="term" value="C:nucleus"/>
    <property type="evidence" value="ECO:0007669"/>
    <property type="project" value="TreeGrafter"/>
</dbReference>
<evidence type="ECO:0000259" key="3">
    <source>
        <dbReference type="Pfam" id="PF05368"/>
    </source>
</evidence>
<protein>
    <recommendedName>
        <fullName evidence="3">NmrA-like domain-containing protein</fullName>
    </recommendedName>
</protein>
<dbReference type="SUPFAM" id="SSF51735">
    <property type="entry name" value="NAD(P)-binding Rossmann-fold domains"/>
    <property type="match status" value="1"/>
</dbReference>
<dbReference type="Gene3D" id="3.40.50.720">
    <property type="entry name" value="NAD(P)-binding Rossmann-like Domain"/>
    <property type="match status" value="1"/>
</dbReference>
<accession>A0AAN7WEG8</accession>
<dbReference type="EMBL" id="JAVRQU010000003">
    <property type="protein sequence ID" value="KAK5704840.1"/>
    <property type="molecule type" value="Genomic_DNA"/>
</dbReference>
<evidence type="ECO:0000256" key="1">
    <source>
        <dbReference type="ARBA" id="ARBA00006328"/>
    </source>
</evidence>
<comment type="caution">
    <text evidence="4">The sequence shown here is derived from an EMBL/GenBank/DDBJ whole genome shotgun (WGS) entry which is preliminary data.</text>
</comment>
<evidence type="ECO:0000313" key="5">
    <source>
        <dbReference type="Proteomes" id="UP001310594"/>
    </source>
</evidence>
<dbReference type="AlphaFoldDB" id="A0AAN7WEG8"/>
<dbReference type="PANTHER" id="PTHR42748">
    <property type="entry name" value="NITROGEN METABOLITE REPRESSION PROTEIN NMRA FAMILY MEMBER"/>
    <property type="match status" value="1"/>
</dbReference>
<dbReference type="InterPro" id="IPR036291">
    <property type="entry name" value="NAD(P)-bd_dom_sf"/>
</dbReference>
<keyword evidence="2" id="KW-0521">NADP</keyword>
<feature type="domain" description="NmrA-like" evidence="3">
    <location>
        <begin position="3"/>
        <end position="256"/>
    </location>
</feature>
<dbReference type="InterPro" id="IPR008030">
    <property type="entry name" value="NmrA-like"/>
</dbReference>
<sequence>MSPTILVVGATGNTGRSVVKTLPDLLKNTKLSSHKILALTRSVESPAAKALSQLPGVELAQHNWVEIDEAWLRERDVVRIFIASHNEPNQFAEESQFYVNALRAGVKYVVRISTTAANVHPDCHAYYPRTHWAIEAMLSQPEFSNMHWSSLQPNVFTSMFAAPAAALIKEFRKTGKQSGPLSLILNADTPTGIIDPYDVGVFAAHLLAREDVSSSQNRYVLNGPEDITGEQIKAQVEQYIGVAVENVRYQDLSFLDYLVKQQPQQSDNIIRSIKYAPITAWEGKAKAATTSKEVAKIYAPKRTFAEVLEEMLRE</sequence>